<dbReference type="SUPFAM" id="SSF50346">
    <property type="entry name" value="PRC-barrel domain"/>
    <property type="match status" value="1"/>
</dbReference>
<feature type="compositionally biased region" description="Low complexity" evidence="1">
    <location>
        <begin position="21"/>
        <end position="31"/>
    </location>
</feature>
<organism evidence="4 5">
    <name type="scientific">Candidatus Filomicrobium marinum</name>
    <dbReference type="NCBI Taxonomy" id="1608628"/>
    <lineage>
        <taxon>Bacteria</taxon>
        <taxon>Pseudomonadati</taxon>
        <taxon>Pseudomonadota</taxon>
        <taxon>Alphaproteobacteria</taxon>
        <taxon>Hyphomicrobiales</taxon>
        <taxon>Hyphomicrobiaceae</taxon>
        <taxon>Filomicrobium</taxon>
    </lineage>
</organism>
<feature type="signal peptide" evidence="2">
    <location>
        <begin position="1"/>
        <end position="21"/>
    </location>
</feature>
<dbReference type="KEGG" id="fil:BN1229_v1_1119"/>
<sequence length="191" mass="18943">MKKLITTASLLALMAAGPAFAQSAAPGADPAKPSMGDTQNKPATPDSAMPGSSNGAAGMEDKAPGASAQSPSAETMSKSTADAGATTIGQGELRVSKLIGSSVRNGANESIGNVNDVLLTKDGQVESIIVGVGGFLGLGEKNVALQLSELKIDNTDPNKPMITAAATSDALAAAPEWKPPQKPGASSGTSR</sequence>
<feature type="domain" description="PRC-barrel" evidence="3">
    <location>
        <begin position="91"/>
        <end position="154"/>
    </location>
</feature>
<dbReference type="RefSeq" id="WP_046477223.1">
    <property type="nucleotide sequence ID" value="NZ_LN829118.1"/>
</dbReference>
<dbReference type="OrthoDB" id="7818259at2"/>
<proteinExistence type="predicted"/>
<dbReference type="AlphaFoldDB" id="A0A0D6JDJ1"/>
<name>A0A0D6JDJ1_9HYPH</name>
<dbReference type="PANTHER" id="PTHR36505">
    <property type="entry name" value="BLR1072 PROTEIN"/>
    <property type="match status" value="1"/>
</dbReference>
<dbReference type="Gene3D" id="2.30.30.240">
    <property type="entry name" value="PRC-barrel domain"/>
    <property type="match status" value="1"/>
</dbReference>
<keyword evidence="5" id="KW-1185">Reference proteome</keyword>
<accession>A0A0D6JDJ1</accession>
<gene>
    <name evidence="4" type="ORF">YBN1229_v1_1119</name>
</gene>
<dbReference type="Pfam" id="PF05239">
    <property type="entry name" value="PRC"/>
    <property type="match status" value="1"/>
</dbReference>
<dbReference type="EMBL" id="LN829119">
    <property type="protein sequence ID" value="CPR17137.1"/>
    <property type="molecule type" value="Genomic_DNA"/>
</dbReference>
<evidence type="ECO:0000256" key="1">
    <source>
        <dbReference type="SAM" id="MobiDB-lite"/>
    </source>
</evidence>
<evidence type="ECO:0000256" key="2">
    <source>
        <dbReference type="SAM" id="SignalP"/>
    </source>
</evidence>
<feature type="region of interest" description="Disordered" evidence="1">
    <location>
        <begin position="21"/>
        <end position="91"/>
    </location>
</feature>
<feature type="chain" id="PRO_5002306322" description="PRC-barrel domain-containing protein" evidence="2">
    <location>
        <begin position="22"/>
        <end position="191"/>
    </location>
</feature>
<dbReference type="InterPro" id="IPR011033">
    <property type="entry name" value="PRC_barrel-like_sf"/>
</dbReference>
<evidence type="ECO:0000313" key="5">
    <source>
        <dbReference type="Proteomes" id="UP000033187"/>
    </source>
</evidence>
<evidence type="ECO:0000313" key="4">
    <source>
        <dbReference type="EMBL" id="CPR17137.1"/>
    </source>
</evidence>
<keyword evidence="2" id="KW-0732">Signal</keyword>
<protein>
    <recommendedName>
        <fullName evidence="3">PRC-barrel domain-containing protein</fullName>
    </recommendedName>
</protein>
<reference evidence="5" key="1">
    <citation type="submission" date="2015-02" db="EMBL/GenBank/DDBJ databases">
        <authorList>
            <person name="Chooi Y.-H."/>
        </authorList>
    </citation>
    <scope>NUCLEOTIDE SEQUENCE [LARGE SCALE GENOMIC DNA]</scope>
    <source>
        <strain evidence="5">strain Y</strain>
    </source>
</reference>
<dbReference type="InterPro" id="IPR027275">
    <property type="entry name" value="PRC-brl_dom"/>
</dbReference>
<dbReference type="Proteomes" id="UP000033187">
    <property type="component" value="Chromosome 1"/>
</dbReference>
<feature type="compositionally biased region" description="Polar residues" evidence="1">
    <location>
        <begin position="67"/>
        <end position="80"/>
    </location>
</feature>
<dbReference type="PANTHER" id="PTHR36505:SF1">
    <property type="entry name" value="BLR1072 PROTEIN"/>
    <property type="match status" value="1"/>
</dbReference>
<dbReference type="KEGG" id="fiy:BN1229_v1_1119"/>
<evidence type="ECO:0000259" key="3">
    <source>
        <dbReference type="Pfam" id="PF05239"/>
    </source>
</evidence>
<feature type="region of interest" description="Disordered" evidence="1">
    <location>
        <begin position="170"/>
        <end position="191"/>
    </location>
</feature>